<keyword evidence="6" id="KW-1185">Reference proteome</keyword>
<dbReference type="InterPro" id="IPR006703">
    <property type="entry name" value="G_AIG1"/>
</dbReference>
<reference evidence="5" key="2">
    <citation type="submission" date="2025-08" db="UniProtKB">
        <authorList>
            <consortium name="Ensembl"/>
        </authorList>
    </citation>
    <scope>IDENTIFICATION</scope>
</reference>
<evidence type="ECO:0000313" key="6">
    <source>
        <dbReference type="Proteomes" id="UP000007303"/>
    </source>
</evidence>
<evidence type="ECO:0000256" key="2">
    <source>
        <dbReference type="ARBA" id="ARBA00022741"/>
    </source>
</evidence>
<dbReference type="SUPFAM" id="SSF52540">
    <property type="entry name" value="P-loop containing nucleoside triphosphate hydrolases"/>
    <property type="match status" value="1"/>
</dbReference>
<reference evidence="6" key="1">
    <citation type="journal article" date="2004" name="Nature">
        <title>Genome duplication in the teleost fish Tetraodon nigroviridis reveals the early vertebrate proto-karyotype.</title>
        <authorList>
            <person name="Jaillon O."/>
            <person name="Aury J.-M."/>
            <person name="Brunet F."/>
            <person name="Petit J.-L."/>
            <person name="Stange-Thomann N."/>
            <person name="Mauceli E."/>
            <person name="Bouneau L."/>
            <person name="Fischer C."/>
            <person name="Ozouf-Costaz C."/>
            <person name="Bernot A."/>
            <person name="Nicaud S."/>
            <person name="Jaffe D."/>
            <person name="Fisher S."/>
            <person name="Lutfalla G."/>
            <person name="Dossat C."/>
            <person name="Segurens B."/>
            <person name="Dasilva C."/>
            <person name="Salanoubat M."/>
            <person name="Levy M."/>
            <person name="Boudet N."/>
            <person name="Castellano S."/>
            <person name="Anthouard V."/>
            <person name="Jubin C."/>
            <person name="Castelli V."/>
            <person name="Katinka M."/>
            <person name="Vacherie B."/>
            <person name="Biemont C."/>
            <person name="Skalli Z."/>
            <person name="Cattolico L."/>
            <person name="Poulain J."/>
            <person name="De Berardinis V."/>
            <person name="Cruaud C."/>
            <person name="Duprat S."/>
            <person name="Brottier P."/>
            <person name="Coutanceau J.-P."/>
            <person name="Gouzy J."/>
            <person name="Parra G."/>
            <person name="Lardier G."/>
            <person name="Chapple C."/>
            <person name="McKernan K.J."/>
            <person name="McEwan P."/>
            <person name="Bosak S."/>
            <person name="Kellis M."/>
            <person name="Volff J.-N."/>
            <person name="Guigo R."/>
            <person name="Zody M.C."/>
            <person name="Mesirov J."/>
            <person name="Lindblad-Toh K."/>
            <person name="Birren B."/>
            <person name="Nusbaum C."/>
            <person name="Kahn D."/>
            <person name="Robinson-Rechavi M."/>
            <person name="Laudet V."/>
            <person name="Schachter V."/>
            <person name="Quetier F."/>
            <person name="Saurin W."/>
            <person name="Scarpelli C."/>
            <person name="Wincker P."/>
            <person name="Lander E.S."/>
            <person name="Weissenbach J."/>
            <person name="Roest Crollius H."/>
        </authorList>
    </citation>
    <scope>NUCLEOTIDE SEQUENCE [LARGE SCALE GENOMIC DNA]</scope>
</reference>
<dbReference type="PANTHER" id="PTHR10903:SF112">
    <property type="entry name" value="SI:CH211-113E8.5"/>
    <property type="match status" value="1"/>
</dbReference>
<feature type="domain" description="AIG1-type G" evidence="4">
    <location>
        <begin position="1"/>
        <end position="204"/>
    </location>
</feature>
<dbReference type="InterPro" id="IPR045058">
    <property type="entry name" value="GIMA/IAN/Toc"/>
</dbReference>
<evidence type="ECO:0000256" key="1">
    <source>
        <dbReference type="ARBA" id="ARBA00008535"/>
    </source>
</evidence>
<dbReference type="PROSITE" id="PS51720">
    <property type="entry name" value="G_AIG1"/>
    <property type="match status" value="1"/>
</dbReference>
<evidence type="ECO:0000256" key="3">
    <source>
        <dbReference type="ARBA" id="ARBA00023134"/>
    </source>
</evidence>
<organism evidence="5 6">
    <name type="scientific">Tetraodon nigroviridis</name>
    <name type="common">Spotted green pufferfish</name>
    <name type="synonym">Chelonodon nigroviridis</name>
    <dbReference type="NCBI Taxonomy" id="99883"/>
    <lineage>
        <taxon>Eukaryota</taxon>
        <taxon>Metazoa</taxon>
        <taxon>Chordata</taxon>
        <taxon>Craniata</taxon>
        <taxon>Vertebrata</taxon>
        <taxon>Euteleostomi</taxon>
        <taxon>Actinopterygii</taxon>
        <taxon>Neopterygii</taxon>
        <taxon>Teleostei</taxon>
        <taxon>Neoteleostei</taxon>
        <taxon>Acanthomorphata</taxon>
        <taxon>Eupercaria</taxon>
        <taxon>Tetraodontiformes</taxon>
        <taxon>Tetradontoidea</taxon>
        <taxon>Tetraodontidae</taxon>
        <taxon>Tetraodon</taxon>
    </lineage>
</organism>
<comment type="similarity">
    <text evidence="1">Belongs to the TRAFAC class TrmE-Era-EngA-EngB-Septin-like GTPase superfamily. AIG1/Toc34/Toc159-like paraseptin GTPase family. IAN subfamily.</text>
</comment>
<protein>
    <recommendedName>
        <fullName evidence="4">AIG1-type G domain-containing protein</fullName>
    </recommendedName>
</protein>
<dbReference type="GeneTree" id="ENSGT00940000164100"/>
<dbReference type="Ensembl" id="ENSTNIT00000003903.1">
    <property type="protein sequence ID" value="ENSTNIP00000004074.1"/>
    <property type="gene ID" value="ENSTNIG00000006756.1"/>
</dbReference>
<evidence type="ECO:0000313" key="5">
    <source>
        <dbReference type="Ensembl" id="ENSTNIP00000004074.1"/>
    </source>
</evidence>
<dbReference type="InParanoid" id="H3C753"/>
<dbReference type="Gene3D" id="3.40.50.300">
    <property type="entry name" value="P-loop containing nucleotide triphosphate hydrolases"/>
    <property type="match status" value="1"/>
</dbReference>
<dbReference type="Pfam" id="PF04548">
    <property type="entry name" value="AIG1"/>
    <property type="match status" value="1"/>
</dbReference>
<sequence>VVLLGLSGCGKTSAVNLILARAGGHYSVSEARPEAPQPTLACDRKKVFAEGRQLVLVDTPEMWDEDGMENLELVKDCLALSLPGPHVFLLVLQVGRFTQGECNMLGHLQKIFGRDFVEHAVILFVRFDGGRQRPQKISDFVAGAHATLQGVVQKCGSRYYELNLSGSQNALSYPQVKELLSGINKLAASYGGRAYSTRRFSLQELQERKTQIEGQREESLEGNYLLSSLKSDDDNNKLLQRIKFDPLNQRFFSDMKGICK</sequence>
<name>H3C753_TETNG</name>
<evidence type="ECO:0000259" key="4">
    <source>
        <dbReference type="PROSITE" id="PS51720"/>
    </source>
</evidence>
<dbReference type="InterPro" id="IPR027417">
    <property type="entry name" value="P-loop_NTPase"/>
</dbReference>
<keyword evidence="3" id="KW-0342">GTP-binding</keyword>
<reference evidence="5" key="3">
    <citation type="submission" date="2025-09" db="UniProtKB">
        <authorList>
            <consortium name="Ensembl"/>
        </authorList>
    </citation>
    <scope>IDENTIFICATION</scope>
</reference>
<accession>H3C753</accession>
<dbReference type="AlphaFoldDB" id="H3C753"/>
<proteinExistence type="inferred from homology"/>
<dbReference type="Proteomes" id="UP000007303">
    <property type="component" value="Unassembled WGS sequence"/>
</dbReference>
<keyword evidence="2" id="KW-0547">Nucleotide-binding</keyword>
<dbReference type="GO" id="GO:0005525">
    <property type="term" value="F:GTP binding"/>
    <property type="evidence" value="ECO:0007669"/>
    <property type="project" value="UniProtKB-KW"/>
</dbReference>
<dbReference type="PANTHER" id="PTHR10903">
    <property type="entry name" value="GTPASE, IMAP FAMILY MEMBER-RELATED"/>
    <property type="match status" value="1"/>
</dbReference>